<dbReference type="EMBL" id="JACEIQ010000018">
    <property type="protein sequence ID" value="MBA4495763.1"/>
    <property type="molecule type" value="Genomic_DNA"/>
</dbReference>
<keyword evidence="1" id="KW-0489">Methyltransferase</keyword>
<dbReference type="RefSeq" id="WP_181753564.1">
    <property type="nucleotide sequence ID" value="NZ_JACEIQ010000018.1"/>
</dbReference>
<dbReference type="AlphaFoldDB" id="A0A7W1WTL3"/>
<dbReference type="GO" id="GO:0008168">
    <property type="term" value="F:methyltransferase activity"/>
    <property type="evidence" value="ECO:0007669"/>
    <property type="project" value="UniProtKB-KW"/>
</dbReference>
<keyword evidence="1" id="KW-0808">Transferase</keyword>
<dbReference type="InterPro" id="IPR029063">
    <property type="entry name" value="SAM-dependent_MTases_sf"/>
</dbReference>
<dbReference type="SUPFAM" id="SSF53335">
    <property type="entry name" value="S-adenosyl-L-methionine-dependent methyltransferases"/>
    <property type="match status" value="1"/>
</dbReference>
<gene>
    <name evidence="1" type="ORF">H1191_15825</name>
</gene>
<protein>
    <submittedName>
        <fullName evidence="1">Phospholipid methyltransferase</fullName>
    </submittedName>
</protein>
<dbReference type="Proteomes" id="UP000535491">
    <property type="component" value="Unassembled WGS sequence"/>
</dbReference>
<proteinExistence type="predicted"/>
<accession>A0A7W1WTL3</accession>
<dbReference type="GO" id="GO:0032259">
    <property type="term" value="P:methylation"/>
    <property type="evidence" value="ECO:0007669"/>
    <property type="project" value="UniProtKB-KW"/>
</dbReference>
<comment type="caution">
    <text evidence="1">The sequence shown here is derived from an EMBL/GenBank/DDBJ whole genome shotgun (WGS) entry which is preliminary data.</text>
</comment>
<sequence>MREGIRSLTDTIRFFYTFIRSPHQVGSIIPSSKFLANAMFKKVRWGEVSTIAELGAGTGVFTRHIYENKREGSIAIIFEQDCKLRQYLKKKYPGLCYYSNARDLKQTLVKLGISHVDLIICSLPFAIFPQSLRDEILEGVFQTLKPGGFFIAFQYSLQMKNQLTEIFSSVDLSVVPLNIPPAIVYTCAKE</sequence>
<reference evidence="1 2" key="1">
    <citation type="submission" date="2020-07" db="EMBL/GenBank/DDBJ databases">
        <authorList>
            <person name="Feng H."/>
        </authorList>
    </citation>
    <scope>NUCLEOTIDE SEQUENCE [LARGE SCALE GENOMIC DNA]</scope>
    <source>
        <strain evidence="2">s-10</strain>
    </source>
</reference>
<dbReference type="Gene3D" id="3.40.50.150">
    <property type="entry name" value="Vaccinia Virus protein VP39"/>
    <property type="match status" value="1"/>
</dbReference>
<dbReference type="CDD" id="cd02440">
    <property type="entry name" value="AdoMet_MTases"/>
    <property type="match status" value="1"/>
</dbReference>
<keyword evidence="2" id="KW-1185">Reference proteome</keyword>
<evidence type="ECO:0000313" key="1">
    <source>
        <dbReference type="EMBL" id="MBA4495763.1"/>
    </source>
</evidence>
<evidence type="ECO:0000313" key="2">
    <source>
        <dbReference type="Proteomes" id="UP000535491"/>
    </source>
</evidence>
<organism evidence="1 2">
    <name type="scientific">Paenactinomyces guangxiensis</name>
    <dbReference type="NCBI Taxonomy" id="1490290"/>
    <lineage>
        <taxon>Bacteria</taxon>
        <taxon>Bacillati</taxon>
        <taxon>Bacillota</taxon>
        <taxon>Bacilli</taxon>
        <taxon>Bacillales</taxon>
        <taxon>Thermoactinomycetaceae</taxon>
        <taxon>Paenactinomyces</taxon>
    </lineage>
</organism>
<name>A0A7W1WTL3_9BACL</name>